<comment type="caution">
    <text evidence="1">The sequence shown here is derived from an EMBL/GenBank/DDBJ whole genome shotgun (WGS) entry which is preliminary data.</text>
</comment>
<dbReference type="Proteomes" id="UP000807469">
    <property type="component" value="Unassembled WGS sequence"/>
</dbReference>
<organism evidence="1 2">
    <name type="scientific">Pholiota conissans</name>
    <dbReference type="NCBI Taxonomy" id="109636"/>
    <lineage>
        <taxon>Eukaryota</taxon>
        <taxon>Fungi</taxon>
        <taxon>Dikarya</taxon>
        <taxon>Basidiomycota</taxon>
        <taxon>Agaricomycotina</taxon>
        <taxon>Agaricomycetes</taxon>
        <taxon>Agaricomycetidae</taxon>
        <taxon>Agaricales</taxon>
        <taxon>Agaricineae</taxon>
        <taxon>Strophariaceae</taxon>
        <taxon>Pholiota</taxon>
    </lineage>
</organism>
<accession>A0A9P5Z0I1</accession>
<dbReference type="AlphaFoldDB" id="A0A9P5Z0I1"/>
<evidence type="ECO:0000313" key="1">
    <source>
        <dbReference type="EMBL" id="KAF9477241.1"/>
    </source>
</evidence>
<sequence>MPASHDLCIQVTTVYAGKWPHGQVQEHYRIVSGRGSKCHELLKRILIGDPFVRNRMMSVTIIKALETKLLQKAVKNDRRRFDFYRPLVNFRTRRYVIVFDTARSEGWIWRIDGAYIT</sequence>
<protein>
    <submittedName>
        <fullName evidence="1">Uncharacterized protein</fullName>
    </submittedName>
</protein>
<gene>
    <name evidence="1" type="ORF">BDN70DRAFT_116925</name>
</gene>
<dbReference type="EMBL" id="MU155267">
    <property type="protein sequence ID" value="KAF9477241.1"/>
    <property type="molecule type" value="Genomic_DNA"/>
</dbReference>
<evidence type="ECO:0000313" key="2">
    <source>
        <dbReference type="Proteomes" id="UP000807469"/>
    </source>
</evidence>
<name>A0A9P5Z0I1_9AGAR</name>
<keyword evidence="2" id="KW-1185">Reference proteome</keyword>
<proteinExistence type="predicted"/>
<reference evidence="1" key="1">
    <citation type="submission" date="2020-11" db="EMBL/GenBank/DDBJ databases">
        <authorList>
            <consortium name="DOE Joint Genome Institute"/>
            <person name="Ahrendt S."/>
            <person name="Riley R."/>
            <person name="Andreopoulos W."/>
            <person name="Labutti K."/>
            <person name="Pangilinan J."/>
            <person name="Ruiz-Duenas F.J."/>
            <person name="Barrasa J.M."/>
            <person name="Sanchez-Garcia M."/>
            <person name="Camarero S."/>
            <person name="Miyauchi S."/>
            <person name="Serrano A."/>
            <person name="Linde D."/>
            <person name="Babiker R."/>
            <person name="Drula E."/>
            <person name="Ayuso-Fernandez I."/>
            <person name="Pacheco R."/>
            <person name="Padilla G."/>
            <person name="Ferreira P."/>
            <person name="Barriuso J."/>
            <person name="Kellner H."/>
            <person name="Castanera R."/>
            <person name="Alfaro M."/>
            <person name="Ramirez L."/>
            <person name="Pisabarro A.G."/>
            <person name="Kuo A."/>
            <person name="Tritt A."/>
            <person name="Lipzen A."/>
            <person name="He G."/>
            <person name="Yan M."/>
            <person name="Ng V."/>
            <person name="Cullen D."/>
            <person name="Martin F."/>
            <person name="Rosso M.-N."/>
            <person name="Henrissat B."/>
            <person name="Hibbett D."/>
            <person name="Martinez A.T."/>
            <person name="Grigoriev I.V."/>
        </authorList>
    </citation>
    <scope>NUCLEOTIDE SEQUENCE</scope>
    <source>
        <strain evidence="1">CIRM-BRFM 674</strain>
    </source>
</reference>